<keyword evidence="7" id="KW-1185">Reference proteome</keyword>
<gene>
    <name evidence="8" type="primary">LOC115217536</name>
</gene>
<evidence type="ECO:0000313" key="7">
    <source>
        <dbReference type="Proteomes" id="UP000515154"/>
    </source>
</evidence>
<protein>
    <submittedName>
        <fullName evidence="8">Transcription initiation factor IIA subunit 1 isoform X1</fullName>
    </submittedName>
</protein>
<evidence type="ECO:0000313" key="8">
    <source>
        <dbReference type="RefSeq" id="XP_036363540.1"/>
    </source>
</evidence>
<organism evidence="7 8">
    <name type="scientific">Octopus sinensis</name>
    <name type="common">East Asian common octopus</name>
    <dbReference type="NCBI Taxonomy" id="2607531"/>
    <lineage>
        <taxon>Eukaryota</taxon>
        <taxon>Metazoa</taxon>
        <taxon>Spiralia</taxon>
        <taxon>Lophotrochozoa</taxon>
        <taxon>Mollusca</taxon>
        <taxon>Cephalopoda</taxon>
        <taxon>Coleoidea</taxon>
        <taxon>Octopodiformes</taxon>
        <taxon>Octopoda</taxon>
        <taxon>Incirrata</taxon>
        <taxon>Octopodidae</taxon>
        <taxon>Octopus</taxon>
    </lineage>
</organism>
<keyword evidence="5" id="KW-0539">Nucleus</keyword>
<dbReference type="FunFam" id="2.30.18.10:FF:000002">
    <property type="entry name" value="Transcription initiation factor IIA subunit 1"/>
    <property type="match status" value="1"/>
</dbReference>
<comment type="subcellular location">
    <subcellularLocation>
        <location evidence="1">Nucleus</location>
    </subcellularLocation>
</comment>
<keyword evidence="3" id="KW-0805">Transcription regulation</keyword>
<dbReference type="SUPFAM" id="SSF50784">
    <property type="entry name" value="Transcription factor IIA (TFIIA), beta-barrel domain"/>
    <property type="match status" value="1"/>
</dbReference>
<comment type="similarity">
    <text evidence="2">Belongs to the TFIIA subunit 1 family.</text>
</comment>
<dbReference type="InterPro" id="IPR004855">
    <property type="entry name" value="TFIIA_asu/bsu"/>
</dbReference>
<evidence type="ECO:0000256" key="5">
    <source>
        <dbReference type="ARBA" id="ARBA00023242"/>
    </source>
</evidence>
<evidence type="ECO:0000256" key="3">
    <source>
        <dbReference type="ARBA" id="ARBA00023015"/>
    </source>
</evidence>
<reference evidence="8" key="1">
    <citation type="submission" date="2025-08" db="UniProtKB">
        <authorList>
            <consortium name="RefSeq"/>
        </authorList>
    </citation>
    <scope>IDENTIFICATION</scope>
</reference>
<evidence type="ECO:0000256" key="2">
    <source>
        <dbReference type="ARBA" id="ARBA00010059"/>
    </source>
</evidence>
<dbReference type="PANTHER" id="PTHR12694">
    <property type="entry name" value="TRANSCRIPTION INITIATION FACTOR IIA SUBUNIT 1"/>
    <property type="match status" value="1"/>
</dbReference>
<dbReference type="RefSeq" id="XP_036363540.1">
    <property type="nucleotide sequence ID" value="XM_036507647.1"/>
</dbReference>
<evidence type="ECO:0000256" key="1">
    <source>
        <dbReference type="ARBA" id="ARBA00004123"/>
    </source>
</evidence>
<dbReference type="Gene3D" id="1.10.287.100">
    <property type="match status" value="1"/>
</dbReference>
<evidence type="ECO:0000256" key="4">
    <source>
        <dbReference type="ARBA" id="ARBA00023163"/>
    </source>
</evidence>
<dbReference type="Gene3D" id="2.30.18.10">
    <property type="entry name" value="Transcription factor IIA (TFIIA), beta-barrel domain"/>
    <property type="match status" value="1"/>
</dbReference>
<dbReference type="GO" id="GO:0006367">
    <property type="term" value="P:transcription initiation at RNA polymerase II promoter"/>
    <property type="evidence" value="ECO:0007669"/>
    <property type="project" value="InterPro"/>
</dbReference>
<dbReference type="InterPro" id="IPR009088">
    <property type="entry name" value="TFIIA_b-brl"/>
</dbReference>
<dbReference type="CDD" id="cd07976">
    <property type="entry name" value="TFIIA_alpha_beta_like"/>
    <property type="match status" value="2"/>
</dbReference>
<dbReference type="Proteomes" id="UP000515154">
    <property type="component" value="Linkage group LG11"/>
</dbReference>
<keyword evidence="4" id="KW-0804">Transcription</keyword>
<dbReference type="FunFam" id="1.10.287.100:FF:000001">
    <property type="entry name" value="Transcription initiation factor IIA subunit"/>
    <property type="match status" value="1"/>
</dbReference>
<dbReference type="SMART" id="SM01371">
    <property type="entry name" value="TFIIA"/>
    <property type="match status" value="1"/>
</dbReference>
<accession>A0A7E6F8C7</accession>
<name>A0A7E6F8C7_9MOLL</name>
<dbReference type="Pfam" id="PF03153">
    <property type="entry name" value="TFIIA"/>
    <property type="match status" value="2"/>
</dbReference>
<feature type="region of interest" description="Disordered" evidence="6">
    <location>
        <begin position="233"/>
        <end position="286"/>
    </location>
</feature>
<evidence type="ECO:0000256" key="6">
    <source>
        <dbReference type="SAM" id="MobiDB-lite"/>
    </source>
</evidence>
<dbReference type="PANTHER" id="PTHR12694:SF8">
    <property type="entry name" value="TRANSCRIPTION INITIATION FACTOR IIA SUBUNIT 1"/>
    <property type="match status" value="1"/>
</dbReference>
<dbReference type="AlphaFoldDB" id="A0A7E6F8C7"/>
<dbReference type="SUPFAM" id="SSF47396">
    <property type="entry name" value="Transcription factor IIA (TFIIA), alpha-helical domain"/>
    <property type="match status" value="1"/>
</dbReference>
<dbReference type="GO" id="GO:0005672">
    <property type="term" value="C:transcription factor TFIIA complex"/>
    <property type="evidence" value="ECO:0007669"/>
    <property type="project" value="InterPro"/>
</dbReference>
<sequence>MVMDNIYSFNLLQSHASKETNLGSLEEQHEIIRREAAHQPKLYKTVVDDVITSVREAFLDEGVDEQILQELRQSWENKMIQSKAVGSVTEEHVLSSPYAVATQSQTIAGKQKVMSNQLTQAISVPIQISRPELSTPAQTAAMALTTGLFQQQLAAGISLQPSANNHYITVTNIPQQAVQSSPQVATATITVPNANTLVHNQVHTTSTVAAPSTQVLHPTVNAPTPTSIIQFDGAADTSSEDEDDYENDENEDEEDEAANEEEVETGGVEEEPLNSEDDVSDGDVTDLFDTDNVVVCQYEKIHRNKNKWKFQLKDGIMNLNGKDSVFQKGVGDAEW</sequence>
<proteinExistence type="inferred from homology"/>
<feature type="compositionally biased region" description="Acidic residues" evidence="6">
    <location>
        <begin position="238"/>
        <end position="286"/>
    </location>
</feature>